<dbReference type="InterPro" id="IPR049142">
    <property type="entry name" value="MS_channel_1st"/>
</dbReference>
<comment type="caution">
    <text evidence="5">The sequence shown here is derived from an EMBL/GenBank/DDBJ whole genome shotgun (WGS) entry which is preliminary data.</text>
</comment>
<evidence type="ECO:0000259" key="4">
    <source>
        <dbReference type="Pfam" id="PF21088"/>
    </source>
</evidence>
<dbReference type="PANTHER" id="PTHR30460:SF0">
    <property type="entry name" value="MODERATE CONDUCTANCE MECHANOSENSITIVE CHANNEL YBIO"/>
    <property type="match status" value="1"/>
</dbReference>
<keyword evidence="3" id="KW-0472">Membrane</keyword>
<feature type="transmembrane region" description="Helical" evidence="3">
    <location>
        <begin position="23"/>
        <end position="45"/>
    </location>
</feature>
<dbReference type="PANTHER" id="PTHR30460">
    <property type="entry name" value="MODERATE CONDUCTANCE MECHANOSENSITIVE CHANNEL YBIO"/>
    <property type="match status" value="1"/>
</dbReference>
<feature type="transmembrane region" description="Helical" evidence="3">
    <location>
        <begin position="66"/>
        <end position="88"/>
    </location>
</feature>
<dbReference type="EMBL" id="MHLZ01000032">
    <property type="protein sequence ID" value="OGZ19457.1"/>
    <property type="molecule type" value="Genomic_DNA"/>
</dbReference>
<dbReference type="InterPro" id="IPR045276">
    <property type="entry name" value="YbiO_bact"/>
</dbReference>
<dbReference type="SUPFAM" id="SSF82861">
    <property type="entry name" value="Mechanosensitive channel protein MscS (YggB), transmembrane region"/>
    <property type="match status" value="1"/>
</dbReference>
<evidence type="ECO:0000313" key="6">
    <source>
        <dbReference type="Proteomes" id="UP000177360"/>
    </source>
</evidence>
<feature type="transmembrane region" description="Helical" evidence="3">
    <location>
        <begin position="94"/>
        <end position="127"/>
    </location>
</feature>
<sequence>MLAILSNIIRNITPWFFDHGIKIVAIVIVAHLIRKFAGIFIEKIIRKVIISDHFLTKEAERKREDTLIRIFTVSLRILVWLLTLLMILQETGIAIGPILAAAGIAGIAFGFGGQYLFAILLAAFLSLWKISIVLEMWCVLTERADWLKTSACE</sequence>
<dbReference type="GO" id="GO:0008381">
    <property type="term" value="F:mechanosensitive monoatomic ion channel activity"/>
    <property type="evidence" value="ECO:0007669"/>
    <property type="project" value="InterPro"/>
</dbReference>
<dbReference type="InterPro" id="IPR011014">
    <property type="entry name" value="MscS_channel_TM-2"/>
</dbReference>
<evidence type="ECO:0000313" key="5">
    <source>
        <dbReference type="EMBL" id="OGZ19457.1"/>
    </source>
</evidence>
<dbReference type="GO" id="GO:0005886">
    <property type="term" value="C:plasma membrane"/>
    <property type="evidence" value="ECO:0007669"/>
    <property type="project" value="UniProtKB-SubCell"/>
</dbReference>
<evidence type="ECO:0000256" key="3">
    <source>
        <dbReference type="SAM" id="Phobius"/>
    </source>
</evidence>
<dbReference type="Pfam" id="PF21088">
    <property type="entry name" value="MS_channel_1st"/>
    <property type="match status" value="1"/>
</dbReference>
<feature type="domain" description="Mechanosensitive ion channel transmembrane helices 2/3" evidence="4">
    <location>
        <begin position="75"/>
        <end position="114"/>
    </location>
</feature>
<evidence type="ECO:0000256" key="1">
    <source>
        <dbReference type="ARBA" id="ARBA00004236"/>
    </source>
</evidence>
<protein>
    <recommendedName>
        <fullName evidence="4">Mechanosensitive ion channel transmembrane helices 2/3 domain-containing protein</fullName>
    </recommendedName>
</protein>
<gene>
    <name evidence="5" type="ORF">A2626_01300</name>
</gene>
<comment type="subcellular location">
    <subcellularLocation>
        <location evidence="1">Cell membrane</location>
    </subcellularLocation>
</comment>
<dbReference type="AlphaFoldDB" id="A0A1G2E0W2"/>
<accession>A0A1G2E0W2</accession>
<keyword evidence="3" id="KW-1133">Transmembrane helix</keyword>
<keyword evidence="3" id="KW-0812">Transmembrane</keyword>
<proteinExistence type="predicted"/>
<name>A0A1G2E0W2_9BACT</name>
<dbReference type="Proteomes" id="UP000177360">
    <property type="component" value="Unassembled WGS sequence"/>
</dbReference>
<organism evidence="5 6">
    <name type="scientific">Candidatus Nealsonbacteria bacterium RIFCSPHIGHO2_01_FULL_38_55</name>
    <dbReference type="NCBI Taxonomy" id="1801664"/>
    <lineage>
        <taxon>Bacteria</taxon>
        <taxon>Candidatus Nealsoniibacteriota</taxon>
    </lineage>
</organism>
<evidence type="ECO:0000256" key="2">
    <source>
        <dbReference type="ARBA" id="ARBA00022475"/>
    </source>
</evidence>
<reference evidence="5 6" key="1">
    <citation type="journal article" date="2016" name="Nat. Commun.">
        <title>Thousands of microbial genomes shed light on interconnected biogeochemical processes in an aquifer system.</title>
        <authorList>
            <person name="Anantharaman K."/>
            <person name="Brown C.T."/>
            <person name="Hug L.A."/>
            <person name="Sharon I."/>
            <person name="Castelle C.J."/>
            <person name="Probst A.J."/>
            <person name="Thomas B.C."/>
            <person name="Singh A."/>
            <person name="Wilkins M.J."/>
            <person name="Karaoz U."/>
            <person name="Brodie E.L."/>
            <person name="Williams K.H."/>
            <person name="Hubbard S.S."/>
            <person name="Banfield J.F."/>
        </authorList>
    </citation>
    <scope>NUCLEOTIDE SEQUENCE [LARGE SCALE GENOMIC DNA]</scope>
</reference>
<keyword evidence="2" id="KW-1003">Cell membrane</keyword>
<dbReference type="Gene3D" id="1.10.287.1260">
    <property type="match status" value="1"/>
</dbReference>